<evidence type="ECO:0000313" key="10">
    <source>
        <dbReference type="Proteomes" id="UP000294682"/>
    </source>
</evidence>
<dbReference type="HAMAP" id="MF_00378">
    <property type="entry name" value="Exonuc_7_L"/>
    <property type="match status" value="1"/>
</dbReference>
<keyword evidence="2 5" id="KW-0540">Nuclease</keyword>
<dbReference type="GO" id="GO:0009318">
    <property type="term" value="C:exodeoxyribonuclease VII complex"/>
    <property type="evidence" value="ECO:0007669"/>
    <property type="project" value="UniProtKB-UniRule"/>
</dbReference>
<comment type="subunit">
    <text evidence="5">Heterooligomer composed of large and small subunits.</text>
</comment>
<comment type="function">
    <text evidence="5">Bidirectionally degrades single-stranded DNA into large acid-insoluble oligonucleotides, which are then degraded further into small acid-soluble oligonucleotides.</text>
</comment>
<comment type="subcellular location">
    <subcellularLocation>
        <location evidence="5 6">Cytoplasm</location>
    </subcellularLocation>
</comment>
<organism evidence="9 10">
    <name type="scientific">Harryflintia acetispora</name>
    <dbReference type="NCBI Taxonomy" id="1849041"/>
    <lineage>
        <taxon>Bacteria</taxon>
        <taxon>Bacillati</taxon>
        <taxon>Bacillota</taxon>
        <taxon>Clostridia</taxon>
        <taxon>Eubacteriales</taxon>
        <taxon>Oscillospiraceae</taxon>
        <taxon>Harryflintia</taxon>
    </lineage>
</organism>
<comment type="caution">
    <text evidence="9">The sequence shown here is derived from an EMBL/GenBank/DDBJ whole genome shotgun (WGS) entry which is preliminary data.</text>
</comment>
<evidence type="ECO:0000256" key="5">
    <source>
        <dbReference type="HAMAP-Rule" id="MF_00378"/>
    </source>
</evidence>
<dbReference type="AlphaFoldDB" id="A0A9X8UGF5"/>
<dbReference type="InterPro" id="IPR025824">
    <property type="entry name" value="OB-fold_nuc-bd_dom"/>
</dbReference>
<protein>
    <recommendedName>
        <fullName evidence="5">Exodeoxyribonuclease 7 large subunit</fullName>
        <ecNumber evidence="5">3.1.11.6</ecNumber>
    </recommendedName>
    <alternativeName>
        <fullName evidence="5">Exodeoxyribonuclease VII large subunit</fullName>
        <shortName evidence="5">Exonuclease VII large subunit</shortName>
    </alternativeName>
</protein>
<sequence length="408" mass="44989">MNTTITVSQLNRYVKARLDEDYRLQDLLLSGEISNFNNHYRSGHFYFVLKDKDAAVHAVMFRSNAQSLRFLPADGMKVVVRCSVSLYERDGSYQVYVREMFPDGAGALYLAFEQLKAKLSKEGLFDEARKRELPRYPQTVGIVTSPTGAAVQDMINILSRRWPLCEVRFAPATVQGDGAAGSIIAALRALTGEGKSELIIVGRGGGSFEDLFCFNDEALAREIYRCPVPVISAVGHETDYTICDFVADLRAPTPSAAAELAVPDVREVCFLLGNLEASMGDTLGRKLKGYESRLQNAAALAHSHAPMARLREAQQRVDSLGERLRAQMAQQLRLRWERLHAQGALIESLSPMRTLARGYSVLKKEGEGVRSVSQVRRGDALTAFLADGQLSLTVEEIKKTKARTGLGG</sequence>
<feature type="domain" description="OB-fold nucleic acid binding" evidence="8">
    <location>
        <begin position="5"/>
        <end position="100"/>
    </location>
</feature>
<dbReference type="EC" id="3.1.11.6" evidence="5"/>
<name>A0A9X8UGF5_9FIRM</name>
<dbReference type="Proteomes" id="UP000294682">
    <property type="component" value="Unassembled WGS sequence"/>
</dbReference>
<reference evidence="9 10" key="1">
    <citation type="submission" date="2019-03" db="EMBL/GenBank/DDBJ databases">
        <title>Genomic Encyclopedia of Type Strains, Phase IV (KMG-IV): sequencing the most valuable type-strain genomes for metagenomic binning, comparative biology and taxonomic classification.</title>
        <authorList>
            <person name="Goeker M."/>
        </authorList>
    </citation>
    <scope>NUCLEOTIDE SEQUENCE [LARGE SCALE GENOMIC DNA]</scope>
    <source>
        <strain evidence="9 10">DSM 100433</strain>
    </source>
</reference>
<feature type="domain" description="Exonuclease VII large subunit C-terminal" evidence="7">
    <location>
        <begin position="124"/>
        <end position="333"/>
    </location>
</feature>
<evidence type="ECO:0000256" key="6">
    <source>
        <dbReference type="RuleBase" id="RU004355"/>
    </source>
</evidence>
<dbReference type="CDD" id="cd04489">
    <property type="entry name" value="ExoVII_LU_OBF"/>
    <property type="match status" value="1"/>
</dbReference>
<keyword evidence="10" id="KW-1185">Reference proteome</keyword>
<evidence type="ECO:0000256" key="3">
    <source>
        <dbReference type="ARBA" id="ARBA00022801"/>
    </source>
</evidence>
<dbReference type="RefSeq" id="WP_132085303.1">
    <property type="nucleotide sequence ID" value="NZ_SLUK01000017.1"/>
</dbReference>
<comment type="catalytic activity">
    <reaction evidence="5 6">
        <text>Exonucleolytic cleavage in either 5'- to 3'- or 3'- to 5'-direction to yield nucleoside 5'-phosphates.</text>
        <dbReference type="EC" id="3.1.11.6"/>
    </reaction>
</comment>
<evidence type="ECO:0000259" key="7">
    <source>
        <dbReference type="Pfam" id="PF02601"/>
    </source>
</evidence>
<dbReference type="Pfam" id="PF02601">
    <property type="entry name" value="Exonuc_VII_L"/>
    <property type="match status" value="1"/>
</dbReference>
<evidence type="ECO:0000259" key="8">
    <source>
        <dbReference type="Pfam" id="PF13742"/>
    </source>
</evidence>
<accession>A0A9X8UGF5</accession>
<dbReference type="InterPro" id="IPR020579">
    <property type="entry name" value="Exonuc_VII_lsu_C"/>
</dbReference>
<dbReference type="GO" id="GO:0003676">
    <property type="term" value="F:nucleic acid binding"/>
    <property type="evidence" value="ECO:0007669"/>
    <property type="project" value="InterPro"/>
</dbReference>
<evidence type="ECO:0000256" key="4">
    <source>
        <dbReference type="ARBA" id="ARBA00022839"/>
    </source>
</evidence>
<dbReference type="PANTHER" id="PTHR30008">
    <property type="entry name" value="EXODEOXYRIBONUCLEASE 7 LARGE SUBUNIT"/>
    <property type="match status" value="1"/>
</dbReference>
<evidence type="ECO:0000256" key="1">
    <source>
        <dbReference type="ARBA" id="ARBA00022490"/>
    </source>
</evidence>
<proteinExistence type="inferred from homology"/>
<dbReference type="PANTHER" id="PTHR30008:SF0">
    <property type="entry name" value="EXODEOXYRIBONUCLEASE 7 LARGE SUBUNIT"/>
    <property type="match status" value="1"/>
</dbReference>
<evidence type="ECO:0000313" key="9">
    <source>
        <dbReference type="EMBL" id="TCL40845.1"/>
    </source>
</evidence>
<keyword evidence="1 5" id="KW-0963">Cytoplasm</keyword>
<dbReference type="GO" id="GO:0008855">
    <property type="term" value="F:exodeoxyribonuclease VII activity"/>
    <property type="evidence" value="ECO:0007669"/>
    <property type="project" value="UniProtKB-UniRule"/>
</dbReference>
<keyword evidence="3 5" id="KW-0378">Hydrolase</keyword>
<keyword evidence="4 5" id="KW-0269">Exonuclease</keyword>
<dbReference type="GO" id="GO:0005737">
    <property type="term" value="C:cytoplasm"/>
    <property type="evidence" value="ECO:0007669"/>
    <property type="project" value="UniProtKB-SubCell"/>
</dbReference>
<comment type="similarity">
    <text evidence="5 6">Belongs to the XseA family.</text>
</comment>
<dbReference type="GO" id="GO:0006308">
    <property type="term" value="P:DNA catabolic process"/>
    <property type="evidence" value="ECO:0007669"/>
    <property type="project" value="UniProtKB-UniRule"/>
</dbReference>
<dbReference type="InterPro" id="IPR003753">
    <property type="entry name" value="Exonuc_VII_L"/>
</dbReference>
<dbReference type="Pfam" id="PF13742">
    <property type="entry name" value="tRNA_anti_2"/>
    <property type="match status" value="1"/>
</dbReference>
<gene>
    <name evidence="5" type="primary">xseA</name>
    <name evidence="9" type="ORF">EDD78_11713</name>
</gene>
<dbReference type="EMBL" id="SLUK01000017">
    <property type="protein sequence ID" value="TCL40845.1"/>
    <property type="molecule type" value="Genomic_DNA"/>
</dbReference>
<evidence type="ECO:0000256" key="2">
    <source>
        <dbReference type="ARBA" id="ARBA00022722"/>
    </source>
</evidence>
<dbReference type="NCBIfam" id="TIGR00237">
    <property type="entry name" value="xseA"/>
    <property type="match status" value="1"/>
</dbReference>